<comment type="similarity">
    <text evidence="2">Belongs to the GtrA family.</text>
</comment>
<feature type="transmembrane region" description="Helical" evidence="6">
    <location>
        <begin position="103"/>
        <end position="122"/>
    </location>
</feature>
<keyword evidence="5 6" id="KW-0472">Membrane</keyword>
<organism evidence="8 9">
    <name type="scientific">Candidatus Pantoea multigeneris</name>
    <dbReference type="NCBI Taxonomy" id="2608357"/>
    <lineage>
        <taxon>Bacteria</taxon>
        <taxon>Pseudomonadati</taxon>
        <taxon>Pseudomonadota</taxon>
        <taxon>Gammaproteobacteria</taxon>
        <taxon>Enterobacterales</taxon>
        <taxon>Erwiniaceae</taxon>
        <taxon>Pantoea</taxon>
    </lineage>
</organism>
<feature type="transmembrane region" description="Helical" evidence="6">
    <location>
        <begin position="73"/>
        <end position="97"/>
    </location>
</feature>
<evidence type="ECO:0000313" key="9">
    <source>
        <dbReference type="Proteomes" id="UP001515683"/>
    </source>
</evidence>
<evidence type="ECO:0000256" key="6">
    <source>
        <dbReference type="SAM" id="Phobius"/>
    </source>
</evidence>
<keyword evidence="4 6" id="KW-1133">Transmembrane helix</keyword>
<feature type="transmembrane region" description="Helical" evidence="6">
    <location>
        <begin position="12"/>
        <end position="29"/>
    </location>
</feature>
<evidence type="ECO:0000256" key="5">
    <source>
        <dbReference type="ARBA" id="ARBA00023136"/>
    </source>
</evidence>
<sequence>MKQLLLEAFKFGVVGVVGFVVDTGVLYLLKGALGLYYARVISFICAVIATWLLNRAFTFAQAQVSQRRSKEFLLYFLFMCLGGVINIGCYMIVINYFSLAHSWPVIAVAVGSIAGMFSNFFMSRTFIYKRIAVS</sequence>
<gene>
    <name evidence="8" type="ORF">F3J40_21670</name>
</gene>
<dbReference type="PANTHER" id="PTHR38459">
    <property type="entry name" value="PROPHAGE BACTOPRENOL-LINKED GLUCOSE TRANSLOCASE HOMOLOG"/>
    <property type="match status" value="1"/>
</dbReference>
<comment type="subcellular location">
    <subcellularLocation>
        <location evidence="1">Membrane</location>
        <topology evidence="1">Multi-pass membrane protein</topology>
    </subcellularLocation>
</comment>
<evidence type="ECO:0000313" key="8">
    <source>
        <dbReference type="EMBL" id="NIF24183.1"/>
    </source>
</evidence>
<evidence type="ECO:0000256" key="3">
    <source>
        <dbReference type="ARBA" id="ARBA00022692"/>
    </source>
</evidence>
<dbReference type="PANTHER" id="PTHR38459:SF1">
    <property type="entry name" value="PROPHAGE BACTOPRENOL-LINKED GLUCOSE TRANSLOCASE HOMOLOG"/>
    <property type="match status" value="1"/>
</dbReference>
<feature type="transmembrane region" description="Helical" evidence="6">
    <location>
        <begin position="35"/>
        <end position="53"/>
    </location>
</feature>
<dbReference type="InterPro" id="IPR051401">
    <property type="entry name" value="GtrA_CellWall_Glycosyl"/>
</dbReference>
<proteinExistence type="inferred from homology"/>
<evidence type="ECO:0000256" key="2">
    <source>
        <dbReference type="ARBA" id="ARBA00009399"/>
    </source>
</evidence>
<name>A0ABX0RJ63_9GAMM</name>
<dbReference type="Pfam" id="PF04138">
    <property type="entry name" value="GtrA_DPMS_TM"/>
    <property type="match status" value="1"/>
</dbReference>
<feature type="domain" description="GtrA/DPMS transmembrane" evidence="7">
    <location>
        <begin position="10"/>
        <end position="127"/>
    </location>
</feature>
<dbReference type="Proteomes" id="UP001515683">
    <property type="component" value="Unassembled WGS sequence"/>
</dbReference>
<protein>
    <submittedName>
        <fullName evidence="8">GtrA family protein</fullName>
    </submittedName>
</protein>
<keyword evidence="3 6" id="KW-0812">Transmembrane</keyword>
<reference evidence="8 9" key="1">
    <citation type="journal article" date="2019" name="bioRxiv">
        <title>Bacteria contribute to plant secondary compound degradation in a generalist herbivore system.</title>
        <authorList>
            <person name="Francoeur C.B."/>
            <person name="Khadempour L."/>
            <person name="Moreira-Soto R.D."/>
            <person name="Gotting K."/>
            <person name="Book A.J."/>
            <person name="Pinto-Tomas A.A."/>
            <person name="Keefover-Ring K."/>
            <person name="Currie C.R."/>
        </authorList>
    </citation>
    <scope>NUCLEOTIDE SEQUENCE [LARGE SCALE GENOMIC DNA]</scope>
    <source>
        <strain evidence="8">Acro-835</strain>
    </source>
</reference>
<keyword evidence="9" id="KW-1185">Reference proteome</keyword>
<evidence type="ECO:0000256" key="1">
    <source>
        <dbReference type="ARBA" id="ARBA00004141"/>
    </source>
</evidence>
<accession>A0ABX0RJ63</accession>
<dbReference type="InterPro" id="IPR007267">
    <property type="entry name" value="GtrA_DPMS_TM"/>
</dbReference>
<dbReference type="EMBL" id="VWXF01000013">
    <property type="protein sequence ID" value="NIF24183.1"/>
    <property type="molecule type" value="Genomic_DNA"/>
</dbReference>
<evidence type="ECO:0000256" key="4">
    <source>
        <dbReference type="ARBA" id="ARBA00022989"/>
    </source>
</evidence>
<comment type="caution">
    <text evidence="8">The sequence shown here is derived from an EMBL/GenBank/DDBJ whole genome shotgun (WGS) entry which is preliminary data.</text>
</comment>
<evidence type="ECO:0000259" key="7">
    <source>
        <dbReference type="Pfam" id="PF04138"/>
    </source>
</evidence>
<dbReference type="RefSeq" id="WP_017350047.1">
    <property type="nucleotide sequence ID" value="NZ_VWXF01000013.1"/>
</dbReference>